<feature type="transmembrane region" description="Helical" evidence="2">
    <location>
        <begin position="6"/>
        <end position="24"/>
    </location>
</feature>
<dbReference type="AlphaFoldDB" id="I4CPN2"/>
<keyword evidence="2" id="KW-0812">Transmembrane</keyword>
<evidence type="ECO:0000256" key="2">
    <source>
        <dbReference type="SAM" id="Phobius"/>
    </source>
</evidence>
<reference evidence="3 4" key="1">
    <citation type="journal article" date="2012" name="J. Bacteriol.">
        <title>Complete Genome Sequence of the Naphthalene-Degrading Bacterium Pseudomonas stutzeri AN10 (CCUG 29243).</title>
        <authorList>
            <person name="Brunet-Galmes I."/>
            <person name="Busquets A."/>
            <person name="Pena A."/>
            <person name="Gomila M."/>
            <person name="Nogales B."/>
            <person name="Garcia-Valdes E."/>
            <person name="Lalucat J."/>
            <person name="Bennasar A."/>
            <person name="Bosch R."/>
        </authorList>
    </citation>
    <scope>NUCLEOTIDE SEQUENCE [LARGE SCALE GENOMIC DNA]</scope>
    <source>
        <strain evidence="3 4">CCUG 29243</strain>
    </source>
</reference>
<feature type="region of interest" description="Disordered" evidence="1">
    <location>
        <begin position="72"/>
        <end position="94"/>
    </location>
</feature>
<dbReference type="KEGG" id="psc:A458_03935"/>
<organism evidence="3 4">
    <name type="scientific">Stutzerimonas stutzeri CCUG 29243</name>
    <dbReference type="NCBI Taxonomy" id="1196835"/>
    <lineage>
        <taxon>Bacteria</taxon>
        <taxon>Pseudomonadati</taxon>
        <taxon>Pseudomonadota</taxon>
        <taxon>Gammaproteobacteria</taxon>
        <taxon>Pseudomonadales</taxon>
        <taxon>Pseudomonadaceae</taxon>
        <taxon>Stutzerimonas</taxon>
    </lineage>
</organism>
<dbReference type="Proteomes" id="UP000006063">
    <property type="component" value="Chromosome"/>
</dbReference>
<protein>
    <submittedName>
        <fullName evidence="3">Uncharacterized protein</fullName>
    </submittedName>
</protein>
<keyword evidence="2" id="KW-1133">Transmembrane helix</keyword>
<keyword evidence="2" id="KW-0472">Membrane</keyword>
<name>I4CPN2_STUST</name>
<dbReference type="RefSeq" id="WP_014819200.1">
    <property type="nucleotide sequence ID" value="NC_018028.1"/>
</dbReference>
<sequence>MDTLTLASIILALGSISLGLLLYFRQRTRQHRAVAIDQEQPRSDETVDAEDRAYAENFYCIMLTDGTCRPGFMMDPPKQAPDVRKPGEKLPPES</sequence>
<evidence type="ECO:0000313" key="4">
    <source>
        <dbReference type="Proteomes" id="UP000006063"/>
    </source>
</evidence>
<accession>I4CPN2</accession>
<proteinExistence type="predicted"/>
<evidence type="ECO:0000313" key="3">
    <source>
        <dbReference type="EMBL" id="AFM32039.1"/>
    </source>
</evidence>
<evidence type="ECO:0000256" key="1">
    <source>
        <dbReference type="SAM" id="MobiDB-lite"/>
    </source>
</evidence>
<gene>
    <name evidence="3" type="ORF">A458_03935</name>
</gene>
<dbReference type="EMBL" id="CP003677">
    <property type="protein sequence ID" value="AFM32039.1"/>
    <property type="molecule type" value="Genomic_DNA"/>
</dbReference>
<feature type="compositionally biased region" description="Basic and acidic residues" evidence="1">
    <location>
        <begin position="81"/>
        <end position="94"/>
    </location>
</feature>
<dbReference type="HOGENOM" id="CLU_2383934_0_0_6"/>